<dbReference type="GO" id="GO:0010024">
    <property type="term" value="P:phytochromobilin biosynthetic process"/>
    <property type="evidence" value="ECO:0007669"/>
    <property type="project" value="InterPro"/>
</dbReference>
<name>A0A7I8JGY1_SPIIN</name>
<dbReference type="PANTHER" id="PTHR34557:SF1">
    <property type="entry name" value="PHYTOCHROMOBILIN:FERREDOXIN OXIDOREDUCTASE, CHLOROPLASTIC"/>
    <property type="match status" value="1"/>
</dbReference>
<sequence length="291" mass="33861">MDASSLAYSKFVQFAVEEAQRRTSLTPLHSQDRFKSIMAKDNQTELCTLSFRAPKIRCLRSLNIVGGKTMQVLDFCIFPEAEFDLPIFCANFFASPTLSIVVLDLNPLHGAMTQSEHMDKYYKKLLPLCQQYAELFPWGGKITFESIRFFSPVVIWSKFSPSLYRHESLYSAFMEYLKVWFEMVEQSVEEKDPEKILLNRQAQHRYLTWRTEKDPGYPTLRKLIGESLARDLVESFLFDGVNYLGSKRFLDYFPEYRCSDGTTNQRRSVVGKSFESRPWDERGNFIGGDLE</sequence>
<proteinExistence type="inferred from homology"/>
<evidence type="ECO:0000313" key="4">
    <source>
        <dbReference type="EMBL" id="CAA7405959.1"/>
    </source>
</evidence>
<accession>A0A7I8JGY1</accession>
<dbReference type="PANTHER" id="PTHR34557">
    <property type="entry name" value="PHYTOCHROMOBILIN:FERREDOXIN OXIDOREDUCTASE, CHLOROPLASTIC"/>
    <property type="match status" value="1"/>
</dbReference>
<keyword evidence="5" id="KW-1185">Reference proteome</keyword>
<reference evidence="3" key="1">
    <citation type="submission" date="2019-12" db="EMBL/GenBank/DDBJ databases">
        <authorList>
            <person name="Scholz U."/>
            <person name="Mascher M."/>
            <person name="Fiebig A."/>
        </authorList>
    </citation>
    <scope>NUCLEOTIDE SEQUENCE</scope>
</reference>
<dbReference type="OrthoDB" id="496703at2759"/>
<dbReference type="Pfam" id="PF05996">
    <property type="entry name" value="Fe_bilin_red"/>
    <property type="match status" value="1"/>
</dbReference>
<dbReference type="GO" id="GO:0050897">
    <property type="term" value="F:cobalt ion binding"/>
    <property type="evidence" value="ECO:0007669"/>
    <property type="project" value="InterPro"/>
</dbReference>
<dbReference type="EMBL" id="LR743599">
    <property type="protein sequence ID" value="CAA2629772.1"/>
    <property type="molecule type" value="Genomic_DNA"/>
</dbReference>
<dbReference type="EMBL" id="LR746275">
    <property type="protein sequence ID" value="CAA7405959.1"/>
    <property type="molecule type" value="Genomic_DNA"/>
</dbReference>
<keyword evidence="2" id="KW-0560">Oxidoreductase</keyword>
<evidence type="ECO:0000313" key="5">
    <source>
        <dbReference type="Proteomes" id="UP000663760"/>
    </source>
</evidence>
<evidence type="ECO:0000256" key="1">
    <source>
        <dbReference type="ARBA" id="ARBA00006908"/>
    </source>
</evidence>
<organism evidence="3">
    <name type="scientific">Spirodela intermedia</name>
    <name type="common">Intermediate duckweed</name>
    <dbReference type="NCBI Taxonomy" id="51605"/>
    <lineage>
        <taxon>Eukaryota</taxon>
        <taxon>Viridiplantae</taxon>
        <taxon>Streptophyta</taxon>
        <taxon>Embryophyta</taxon>
        <taxon>Tracheophyta</taxon>
        <taxon>Spermatophyta</taxon>
        <taxon>Magnoliopsida</taxon>
        <taxon>Liliopsida</taxon>
        <taxon>Araceae</taxon>
        <taxon>Lemnoideae</taxon>
        <taxon>Spirodela</taxon>
    </lineage>
</organism>
<dbReference type="GO" id="GO:0050619">
    <property type="term" value="F:phytochromobilin:ferredoxin oxidoreductase activity"/>
    <property type="evidence" value="ECO:0007669"/>
    <property type="project" value="TreeGrafter"/>
</dbReference>
<protein>
    <submittedName>
        <fullName evidence="3">Uncharacterized protein</fullName>
    </submittedName>
</protein>
<dbReference type="InterPro" id="IPR009249">
    <property type="entry name" value="Ferredoxin-dep_bilin_Rdtase"/>
</dbReference>
<dbReference type="Proteomes" id="UP000663760">
    <property type="component" value="Chromosome 12"/>
</dbReference>
<dbReference type="AlphaFoldDB" id="A0A7I8JGY1"/>
<dbReference type="Gene3D" id="3.40.1500.20">
    <property type="match status" value="1"/>
</dbReference>
<comment type="similarity">
    <text evidence="1">Belongs to the HY2 family.</text>
</comment>
<evidence type="ECO:0000313" key="3">
    <source>
        <dbReference type="EMBL" id="CAA2629772.1"/>
    </source>
</evidence>
<evidence type="ECO:0000256" key="2">
    <source>
        <dbReference type="ARBA" id="ARBA00023002"/>
    </source>
</evidence>
<gene>
    <name evidence="3" type="ORF">SI7747_12015410</name>
    <name evidence="4" type="ORF">SI8410_12016637</name>
</gene>